<dbReference type="Proteomes" id="UP001219525">
    <property type="component" value="Unassembled WGS sequence"/>
</dbReference>
<evidence type="ECO:0000313" key="3">
    <source>
        <dbReference type="Proteomes" id="UP001219525"/>
    </source>
</evidence>
<gene>
    <name evidence="2" type="ORF">GGX14DRAFT_359023</name>
</gene>
<feature type="transmembrane region" description="Helical" evidence="1">
    <location>
        <begin position="23"/>
        <end position="43"/>
    </location>
</feature>
<reference evidence="2" key="1">
    <citation type="submission" date="2023-03" db="EMBL/GenBank/DDBJ databases">
        <title>Massive genome expansion in bonnet fungi (Mycena s.s.) driven by repeated elements and novel gene families across ecological guilds.</title>
        <authorList>
            <consortium name="Lawrence Berkeley National Laboratory"/>
            <person name="Harder C.B."/>
            <person name="Miyauchi S."/>
            <person name="Viragh M."/>
            <person name="Kuo A."/>
            <person name="Thoen E."/>
            <person name="Andreopoulos B."/>
            <person name="Lu D."/>
            <person name="Skrede I."/>
            <person name="Drula E."/>
            <person name="Henrissat B."/>
            <person name="Morin E."/>
            <person name="Kohler A."/>
            <person name="Barry K."/>
            <person name="LaButti K."/>
            <person name="Morin E."/>
            <person name="Salamov A."/>
            <person name="Lipzen A."/>
            <person name="Mereny Z."/>
            <person name="Hegedus B."/>
            <person name="Baldrian P."/>
            <person name="Stursova M."/>
            <person name="Weitz H."/>
            <person name="Taylor A."/>
            <person name="Grigoriev I.V."/>
            <person name="Nagy L.G."/>
            <person name="Martin F."/>
            <person name="Kauserud H."/>
        </authorList>
    </citation>
    <scope>NUCLEOTIDE SEQUENCE</scope>
    <source>
        <strain evidence="2">9144</strain>
    </source>
</reference>
<proteinExistence type="predicted"/>
<dbReference type="AlphaFoldDB" id="A0AAD6YF64"/>
<organism evidence="2 3">
    <name type="scientific">Mycena pura</name>
    <dbReference type="NCBI Taxonomy" id="153505"/>
    <lineage>
        <taxon>Eukaryota</taxon>
        <taxon>Fungi</taxon>
        <taxon>Dikarya</taxon>
        <taxon>Basidiomycota</taxon>
        <taxon>Agaricomycotina</taxon>
        <taxon>Agaricomycetes</taxon>
        <taxon>Agaricomycetidae</taxon>
        <taxon>Agaricales</taxon>
        <taxon>Marasmiineae</taxon>
        <taxon>Mycenaceae</taxon>
        <taxon>Mycena</taxon>
    </lineage>
</organism>
<keyword evidence="1" id="KW-0472">Membrane</keyword>
<accession>A0AAD6YF64</accession>
<sequence length="161" mass="17625">MDMTLFTIDAQSVFKVDDFSQKAIAISVVANGLGILSDAWFLVQFRHLERKDFMNRARDADGAYLYFSLSAKLPSFAIFVSLLSLMAFCGRMVFNTLPTPAIVLGLASFGIVISLRLIVCGARMLCRVVSCVPPVVVRWISDGVGVLKRRASLRESGSALV</sequence>
<keyword evidence="1" id="KW-0812">Transmembrane</keyword>
<evidence type="ECO:0000313" key="2">
    <source>
        <dbReference type="EMBL" id="KAJ7216415.1"/>
    </source>
</evidence>
<feature type="transmembrane region" description="Helical" evidence="1">
    <location>
        <begin position="64"/>
        <end position="88"/>
    </location>
</feature>
<keyword evidence="3" id="KW-1185">Reference proteome</keyword>
<evidence type="ECO:0000256" key="1">
    <source>
        <dbReference type="SAM" id="Phobius"/>
    </source>
</evidence>
<name>A0AAD6YF64_9AGAR</name>
<comment type="caution">
    <text evidence="2">The sequence shown here is derived from an EMBL/GenBank/DDBJ whole genome shotgun (WGS) entry which is preliminary data.</text>
</comment>
<protein>
    <submittedName>
        <fullName evidence="2">Uncharacterized protein</fullName>
    </submittedName>
</protein>
<keyword evidence="1" id="KW-1133">Transmembrane helix</keyword>
<feature type="transmembrane region" description="Helical" evidence="1">
    <location>
        <begin position="100"/>
        <end position="119"/>
    </location>
</feature>
<dbReference type="EMBL" id="JARJCW010000015">
    <property type="protein sequence ID" value="KAJ7216415.1"/>
    <property type="molecule type" value="Genomic_DNA"/>
</dbReference>